<protein>
    <submittedName>
        <fullName evidence="2">Uncharacterized protein</fullName>
    </submittedName>
</protein>
<keyword evidence="3" id="KW-1185">Reference proteome</keyword>
<name>A0ABU6Y392_9FABA</name>
<keyword evidence="1" id="KW-0812">Transmembrane</keyword>
<dbReference type="EMBL" id="JASCZI010241672">
    <property type="protein sequence ID" value="MED6204291.1"/>
    <property type="molecule type" value="Genomic_DNA"/>
</dbReference>
<reference evidence="2 3" key="1">
    <citation type="journal article" date="2023" name="Plants (Basel)">
        <title>Bridging the Gap: Combining Genomics and Transcriptomics Approaches to Understand Stylosanthes scabra, an Orphan Legume from the Brazilian Caatinga.</title>
        <authorList>
            <person name="Ferreira-Neto J.R.C."/>
            <person name="da Silva M.D."/>
            <person name="Binneck E."/>
            <person name="de Melo N.F."/>
            <person name="da Silva R.H."/>
            <person name="de Melo A.L.T.M."/>
            <person name="Pandolfi V."/>
            <person name="Bustamante F.O."/>
            <person name="Brasileiro-Vidal A.C."/>
            <person name="Benko-Iseppon A.M."/>
        </authorList>
    </citation>
    <scope>NUCLEOTIDE SEQUENCE [LARGE SCALE GENOMIC DNA]</scope>
    <source>
        <tissue evidence="2">Leaves</tissue>
    </source>
</reference>
<proteinExistence type="predicted"/>
<keyword evidence="1" id="KW-1133">Transmembrane helix</keyword>
<gene>
    <name evidence="2" type="ORF">PIB30_007762</name>
</gene>
<feature type="transmembrane region" description="Helical" evidence="1">
    <location>
        <begin position="107"/>
        <end position="126"/>
    </location>
</feature>
<comment type="caution">
    <text evidence="2">The sequence shown here is derived from an EMBL/GenBank/DDBJ whole genome shotgun (WGS) entry which is preliminary data.</text>
</comment>
<keyword evidence="1" id="KW-0472">Membrane</keyword>
<accession>A0ABU6Y392</accession>
<evidence type="ECO:0000313" key="3">
    <source>
        <dbReference type="Proteomes" id="UP001341840"/>
    </source>
</evidence>
<organism evidence="2 3">
    <name type="scientific">Stylosanthes scabra</name>
    <dbReference type="NCBI Taxonomy" id="79078"/>
    <lineage>
        <taxon>Eukaryota</taxon>
        <taxon>Viridiplantae</taxon>
        <taxon>Streptophyta</taxon>
        <taxon>Embryophyta</taxon>
        <taxon>Tracheophyta</taxon>
        <taxon>Spermatophyta</taxon>
        <taxon>Magnoliopsida</taxon>
        <taxon>eudicotyledons</taxon>
        <taxon>Gunneridae</taxon>
        <taxon>Pentapetalae</taxon>
        <taxon>rosids</taxon>
        <taxon>fabids</taxon>
        <taxon>Fabales</taxon>
        <taxon>Fabaceae</taxon>
        <taxon>Papilionoideae</taxon>
        <taxon>50 kb inversion clade</taxon>
        <taxon>dalbergioids sensu lato</taxon>
        <taxon>Dalbergieae</taxon>
        <taxon>Pterocarpus clade</taxon>
        <taxon>Stylosanthes</taxon>
    </lineage>
</organism>
<evidence type="ECO:0000313" key="2">
    <source>
        <dbReference type="EMBL" id="MED6204291.1"/>
    </source>
</evidence>
<sequence length="134" mass="14815">MAPLLLAYLTLLVHHHRNQSNLSPPISAVAANDDDFDINELIDAETQHMVAADNLQRCGNAWFGVRGTRSHKQISPRHQHCSLFHLPPYASAICADSNRLCGCSHRYFWILFAIAVGAIITASPYLDLASLLPI</sequence>
<dbReference type="Proteomes" id="UP001341840">
    <property type="component" value="Unassembled WGS sequence"/>
</dbReference>
<evidence type="ECO:0000256" key="1">
    <source>
        <dbReference type="SAM" id="Phobius"/>
    </source>
</evidence>